<keyword evidence="1" id="KW-0472">Membrane</keyword>
<protein>
    <recommendedName>
        <fullName evidence="4">Transmembrane protein 187</fullName>
    </recommendedName>
</protein>
<dbReference type="GO" id="GO:0030133">
    <property type="term" value="C:transport vesicle"/>
    <property type="evidence" value="ECO:0007669"/>
    <property type="project" value="TreeGrafter"/>
</dbReference>
<comment type="caution">
    <text evidence="2">The sequence shown here is derived from an EMBL/GenBank/DDBJ whole genome shotgun (WGS) entry which is preliminary data.</text>
</comment>
<feature type="transmembrane region" description="Helical" evidence="1">
    <location>
        <begin position="7"/>
        <end position="26"/>
    </location>
</feature>
<evidence type="ECO:0000313" key="3">
    <source>
        <dbReference type="Proteomes" id="UP000678393"/>
    </source>
</evidence>
<keyword evidence="1" id="KW-1133">Transmembrane helix</keyword>
<feature type="transmembrane region" description="Helical" evidence="1">
    <location>
        <begin position="192"/>
        <end position="213"/>
    </location>
</feature>
<evidence type="ECO:0000256" key="1">
    <source>
        <dbReference type="SAM" id="Phobius"/>
    </source>
</evidence>
<feature type="transmembrane region" description="Helical" evidence="1">
    <location>
        <begin position="120"/>
        <end position="138"/>
    </location>
</feature>
<dbReference type="InterPro" id="IPR028066">
    <property type="entry name" value="TMEM187"/>
</dbReference>
<keyword evidence="1" id="KW-0812">Transmembrane</keyword>
<accession>A0A8S4AC77</accession>
<feature type="transmembrane region" description="Helical" evidence="1">
    <location>
        <begin position="87"/>
        <end position="108"/>
    </location>
</feature>
<sequence>MDLMTSVMIYILLPLSGMIISAYSGLFNHVDLDVGMEHYAEPAWLPVCNIMPLNSLVNLGYVVLGLYWCGMTHTASAYGILKDKDSVLFYTFNISCVIYGCVQLLRIVTQGVLWSVLDQWSTLPFFSLLLVWGFYYQYGWCNKRAAFIMIGSLISYLLSLCFKFGFEISLGFHIVGAICGALLAYRRHPAQGVLITFLLALISCLGFVILKLLDHRLAELCVIFRYVSGHFLSKVCDIAQIHFVNNFFLALTLQKSADISVEKQKQYFQHCKTNGFYETNDIKYEVCRKLVTT</sequence>
<dbReference type="PANTHER" id="PTHR15066:SF0">
    <property type="entry name" value="TRANSMEMBRANE PROTEIN 187"/>
    <property type="match status" value="1"/>
</dbReference>
<dbReference type="EMBL" id="CAJHNH020008546">
    <property type="protein sequence ID" value="CAG5136586.1"/>
    <property type="molecule type" value="Genomic_DNA"/>
</dbReference>
<evidence type="ECO:0000313" key="2">
    <source>
        <dbReference type="EMBL" id="CAG5136586.1"/>
    </source>
</evidence>
<name>A0A8S4AC77_9EUPU</name>
<dbReference type="Pfam" id="PF15100">
    <property type="entry name" value="TMEM187"/>
    <property type="match status" value="1"/>
</dbReference>
<organism evidence="2 3">
    <name type="scientific">Candidula unifasciata</name>
    <dbReference type="NCBI Taxonomy" id="100452"/>
    <lineage>
        <taxon>Eukaryota</taxon>
        <taxon>Metazoa</taxon>
        <taxon>Spiralia</taxon>
        <taxon>Lophotrochozoa</taxon>
        <taxon>Mollusca</taxon>
        <taxon>Gastropoda</taxon>
        <taxon>Heterobranchia</taxon>
        <taxon>Euthyneura</taxon>
        <taxon>Panpulmonata</taxon>
        <taxon>Eupulmonata</taxon>
        <taxon>Stylommatophora</taxon>
        <taxon>Helicina</taxon>
        <taxon>Helicoidea</taxon>
        <taxon>Geomitridae</taxon>
        <taxon>Candidula</taxon>
    </lineage>
</organism>
<dbReference type="PANTHER" id="PTHR15066">
    <property type="entry name" value="TRANSMEMBRANE PROTEIN 187"/>
    <property type="match status" value="1"/>
</dbReference>
<feature type="transmembrane region" description="Helical" evidence="1">
    <location>
        <begin position="59"/>
        <end position="80"/>
    </location>
</feature>
<dbReference type="Proteomes" id="UP000678393">
    <property type="component" value="Unassembled WGS sequence"/>
</dbReference>
<reference evidence="2" key="1">
    <citation type="submission" date="2021-04" db="EMBL/GenBank/DDBJ databases">
        <authorList>
            <consortium name="Molecular Ecology Group"/>
        </authorList>
    </citation>
    <scope>NUCLEOTIDE SEQUENCE</scope>
</reference>
<evidence type="ECO:0008006" key="4">
    <source>
        <dbReference type="Google" id="ProtNLM"/>
    </source>
</evidence>
<keyword evidence="3" id="KW-1185">Reference proteome</keyword>
<dbReference type="AlphaFoldDB" id="A0A8S4AC77"/>
<dbReference type="OrthoDB" id="5973769at2759"/>
<gene>
    <name evidence="2" type="ORF">CUNI_LOCUS22144</name>
</gene>
<proteinExistence type="predicted"/>